<feature type="compositionally biased region" description="Basic residues" evidence="1">
    <location>
        <begin position="35"/>
        <end position="61"/>
    </location>
</feature>
<dbReference type="AlphaFoldDB" id="A0A8J5FNL7"/>
<evidence type="ECO:0000313" key="2">
    <source>
        <dbReference type="EMBL" id="KAG6487702.1"/>
    </source>
</evidence>
<evidence type="ECO:0000313" key="3">
    <source>
        <dbReference type="Proteomes" id="UP000734854"/>
    </source>
</evidence>
<dbReference type="PANTHER" id="PTHR47798:SF2">
    <property type="entry name" value="CCHC-TYPE DOMAIN-CONTAINING PROTEIN"/>
    <property type="match status" value="1"/>
</dbReference>
<dbReference type="EMBL" id="JACMSC010000015">
    <property type="protein sequence ID" value="KAG6487702.1"/>
    <property type="molecule type" value="Genomic_DNA"/>
</dbReference>
<evidence type="ECO:0000256" key="1">
    <source>
        <dbReference type="SAM" id="MobiDB-lite"/>
    </source>
</evidence>
<proteinExistence type="predicted"/>
<name>A0A8J5FNL7_ZINOF</name>
<protein>
    <submittedName>
        <fullName evidence="2">Uncharacterized protein</fullName>
    </submittedName>
</protein>
<gene>
    <name evidence="2" type="ORF">ZIOFF_056297</name>
</gene>
<sequence>MVSKRQKEARKRFEGTNARPEDATTSIPKAEKGMKSRNTKRRKEGGFKKKSGTSALRKHPLRVPGMRPGESCYICKSTSHITKLCPEKAVWERKKLELNLVRIQNYLLHLPNSEASTGNVAAGTEVVAGTQAITCDQSVHLTFNHSQGHLLPERISAWKSGTPQHKILVEQTLSAGIKGIKKKIKTRARQNLVAGEGGSASAERLW</sequence>
<feature type="region of interest" description="Disordered" evidence="1">
    <location>
        <begin position="1"/>
        <end position="62"/>
    </location>
</feature>
<keyword evidence="3" id="KW-1185">Reference proteome</keyword>
<organism evidence="2 3">
    <name type="scientific">Zingiber officinale</name>
    <name type="common">Ginger</name>
    <name type="synonym">Amomum zingiber</name>
    <dbReference type="NCBI Taxonomy" id="94328"/>
    <lineage>
        <taxon>Eukaryota</taxon>
        <taxon>Viridiplantae</taxon>
        <taxon>Streptophyta</taxon>
        <taxon>Embryophyta</taxon>
        <taxon>Tracheophyta</taxon>
        <taxon>Spermatophyta</taxon>
        <taxon>Magnoliopsida</taxon>
        <taxon>Liliopsida</taxon>
        <taxon>Zingiberales</taxon>
        <taxon>Zingiberaceae</taxon>
        <taxon>Zingiber</taxon>
    </lineage>
</organism>
<reference evidence="2 3" key="1">
    <citation type="submission" date="2020-08" db="EMBL/GenBank/DDBJ databases">
        <title>Plant Genome Project.</title>
        <authorList>
            <person name="Zhang R.-G."/>
        </authorList>
    </citation>
    <scope>NUCLEOTIDE SEQUENCE [LARGE SCALE GENOMIC DNA]</scope>
    <source>
        <tissue evidence="2">Rhizome</tissue>
    </source>
</reference>
<dbReference type="Proteomes" id="UP000734854">
    <property type="component" value="Unassembled WGS sequence"/>
</dbReference>
<feature type="compositionally biased region" description="Basic and acidic residues" evidence="1">
    <location>
        <begin position="11"/>
        <end position="22"/>
    </location>
</feature>
<accession>A0A8J5FNL7</accession>
<dbReference type="PANTHER" id="PTHR47798">
    <property type="entry name" value="OS04G0555800 PROTEIN"/>
    <property type="match status" value="1"/>
</dbReference>
<comment type="caution">
    <text evidence="2">The sequence shown here is derived from an EMBL/GenBank/DDBJ whole genome shotgun (WGS) entry which is preliminary data.</text>
</comment>